<dbReference type="PANTHER" id="PTHR46609">
    <property type="entry name" value="EXONUCLEASE, PHAGE-TYPE/RECB, C-TERMINAL DOMAIN-CONTAINING PROTEIN"/>
    <property type="match status" value="1"/>
</dbReference>
<dbReference type="InterPro" id="IPR011335">
    <property type="entry name" value="Restrct_endonuc-II-like"/>
</dbReference>
<dbReference type="InterPro" id="IPR011604">
    <property type="entry name" value="PDDEXK-like_dom_sf"/>
</dbReference>
<feature type="coiled-coil region" evidence="1">
    <location>
        <begin position="518"/>
        <end position="545"/>
    </location>
</feature>
<dbReference type="PANTHER" id="PTHR46609:SF8">
    <property type="entry name" value="YQAJ VIRAL RECOMBINASE DOMAIN-CONTAINING PROTEIN"/>
    <property type="match status" value="1"/>
</dbReference>
<dbReference type="EMBL" id="OU892286">
    <property type="protein sequence ID" value="CAG9761218.1"/>
    <property type="molecule type" value="Genomic_DNA"/>
</dbReference>
<name>A0A9N9MD35_9CUCU</name>
<feature type="region of interest" description="Disordered" evidence="2">
    <location>
        <begin position="1"/>
        <end position="91"/>
    </location>
</feature>
<dbReference type="Pfam" id="PF09588">
    <property type="entry name" value="YqaJ"/>
    <property type="match status" value="1"/>
</dbReference>
<evidence type="ECO:0008006" key="7">
    <source>
        <dbReference type="Google" id="ProtNLM"/>
    </source>
</evidence>
<feature type="compositionally biased region" description="Basic residues" evidence="2">
    <location>
        <begin position="9"/>
        <end position="26"/>
    </location>
</feature>
<organism evidence="5 6">
    <name type="scientific">Ceutorhynchus assimilis</name>
    <name type="common">cabbage seed weevil</name>
    <dbReference type="NCBI Taxonomy" id="467358"/>
    <lineage>
        <taxon>Eukaryota</taxon>
        <taxon>Metazoa</taxon>
        <taxon>Ecdysozoa</taxon>
        <taxon>Arthropoda</taxon>
        <taxon>Hexapoda</taxon>
        <taxon>Insecta</taxon>
        <taxon>Pterygota</taxon>
        <taxon>Neoptera</taxon>
        <taxon>Endopterygota</taxon>
        <taxon>Coleoptera</taxon>
        <taxon>Polyphaga</taxon>
        <taxon>Cucujiformia</taxon>
        <taxon>Curculionidae</taxon>
        <taxon>Ceutorhynchinae</taxon>
        <taxon>Ceutorhynchus</taxon>
    </lineage>
</organism>
<proteinExistence type="predicted"/>
<dbReference type="SUPFAM" id="SSF52980">
    <property type="entry name" value="Restriction endonuclease-like"/>
    <property type="match status" value="1"/>
</dbReference>
<evidence type="ECO:0000259" key="3">
    <source>
        <dbReference type="Pfam" id="PF09588"/>
    </source>
</evidence>
<dbReference type="GO" id="GO:0006281">
    <property type="term" value="P:DNA repair"/>
    <property type="evidence" value="ECO:0007669"/>
    <property type="project" value="UniProtKB-ARBA"/>
</dbReference>
<evidence type="ECO:0000256" key="2">
    <source>
        <dbReference type="SAM" id="MobiDB-lite"/>
    </source>
</evidence>
<dbReference type="Gene3D" id="3.90.320.10">
    <property type="match status" value="1"/>
</dbReference>
<protein>
    <recommendedName>
        <fullName evidence="7">YqaJ viral recombinase domain-containing protein</fullName>
    </recommendedName>
</protein>
<keyword evidence="6" id="KW-1185">Reference proteome</keyword>
<reference evidence="5" key="1">
    <citation type="submission" date="2022-01" db="EMBL/GenBank/DDBJ databases">
        <authorList>
            <person name="King R."/>
        </authorList>
    </citation>
    <scope>NUCLEOTIDE SEQUENCE</scope>
</reference>
<sequence length="772" mass="87714">MGKFSLRPDRKRLRLSTKRKNRRLAMKKSTNNNNDNDNNITDAGPSNSKENSMEINSAESTSNLSDLSEFQETIEDSQDRPTVNLNNSSNLSDLSKIQETIEDEPSVNLDNSRQITTDEKSDTINSNSAMVLGAISTGIGYSQINELAASLNMPFMTSKTFNRYHESVGGYIRESLCMENAAAKEAELALEEGDVDENGIPCITVVTDGAWAKLSYNVNYDSMSGVACIIGYRTGNLLFLGIRNKYCSLCSYYENKGQDIPIHKCYKNWQGTSTSMETDIIAEGFKNSIKLHKLKYTKMVGDGDSSVYRKLIQIKPYGNTLVQKVECKNHLLRNFAKKIREICNKNRSNKNIAVPMALRKEIFSKFMRLRTAITKATAYRISENNTIDENINLLRGDISNSPSHVFGEHAKCKELNYFKCNNLNEKNLIPAMKECGIYDDIMLALKRLLDNTSSLILNMDNNLAEHYNSVVCKFVGGKRVNFSLRGAYQTRCEAAALSFNSKGDYYRNIYKTATDVKSQEYLEKAEDFLNNLKKTAEEIHCIERNTIGQSANLCWIQESAVRITASNFGKICKMRPQTSRATTVKTLLYGNFHGNTATRYGNDSEARAIAEFEDKYKVKISQCGLFIDKKNYYLGASPDGLIGDTQLMEIKCPYSICNMNPAEAIKEKKLAFAEFVDNEFHLKRNHNYYYQIQGQLAIADKQMCYFVVWSPHGMVVEEIFRDLQFWNEKCIPKLKSFYENFVLPELIDPLYPKDLPIRDEIVFRDALLIDTI</sequence>
<gene>
    <name evidence="5" type="ORF">CEUTPL_LOCUS1925</name>
</gene>
<dbReference type="Proteomes" id="UP001152799">
    <property type="component" value="Chromosome 10"/>
</dbReference>
<evidence type="ECO:0000313" key="6">
    <source>
        <dbReference type="Proteomes" id="UP001152799"/>
    </source>
</evidence>
<feature type="domain" description="YqaJ viral recombinase" evidence="3">
    <location>
        <begin position="555"/>
        <end position="702"/>
    </location>
</feature>
<dbReference type="Pfam" id="PF20700">
    <property type="entry name" value="Mutator"/>
    <property type="match status" value="1"/>
</dbReference>
<dbReference type="InterPro" id="IPR051703">
    <property type="entry name" value="NF-kappa-B_Signaling_Reg"/>
</dbReference>
<dbReference type="InterPro" id="IPR019080">
    <property type="entry name" value="YqaJ_viral_recombinase"/>
</dbReference>
<feature type="compositionally biased region" description="Polar residues" evidence="2">
    <location>
        <begin position="40"/>
        <end position="71"/>
    </location>
</feature>
<feature type="region of interest" description="Disordered" evidence="2">
    <location>
        <begin position="102"/>
        <end position="121"/>
    </location>
</feature>
<keyword evidence="1" id="KW-0175">Coiled coil</keyword>
<dbReference type="OrthoDB" id="6779242at2759"/>
<dbReference type="AlphaFoldDB" id="A0A9N9MD35"/>
<feature type="domain" description="Mutator-like transposase" evidence="4">
    <location>
        <begin position="117"/>
        <end position="416"/>
    </location>
</feature>
<evidence type="ECO:0000259" key="4">
    <source>
        <dbReference type="Pfam" id="PF20700"/>
    </source>
</evidence>
<accession>A0A9N9MD35</accession>
<evidence type="ECO:0000256" key="1">
    <source>
        <dbReference type="SAM" id="Coils"/>
    </source>
</evidence>
<dbReference type="InterPro" id="IPR049012">
    <property type="entry name" value="Mutator_transp_dom"/>
</dbReference>
<evidence type="ECO:0000313" key="5">
    <source>
        <dbReference type="EMBL" id="CAG9761218.1"/>
    </source>
</evidence>
<dbReference type="CDD" id="cd22343">
    <property type="entry name" value="PDDEXK_lambda_exonuclease-like"/>
    <property type="match status" value="1"/>
</dbReference>